<dbReference type="InterPro" id="IPR043128">
    <property type="entry name" value="Rev_trsase/Diguanyl_cyclase"/>
</dbReference>
<dbReference type="GO" id="GO:0003677">
    <property type="term" value="F:DNA binding"/>
    <property type="evidence" value="ECO:0007669"/>
    <property type="project" value="UniProtKB-KW"/>
</dbReference>
<dbReference type="InterPro" id="IPR043502">
    <property type="entry name" value="DNA/RNA_pol_sf"/>
</dbReference>
<dbReference type="PROSITE" id="PS00141">
    <property type="entry name" value="ASP_PROTEASE"/>
    <property type="match status" value="1"/>
</dbReference>
<organism evidence="7 8">
    <name type="scientific">Brachionus calyciflorus</name>
    <dbReference type="NCBI Taxonomy" id="104777"/>
    <lineage>
        <taxon>Eukaryota</taxon>
        <taxon>Metazoa</taxon>
        <taxon>Spiralia</taxon>
        <taxon>Gnathifera</taxon>
        <taxon>Rotifera</taxon>
        <taxon>Eurotatoria</taxon>
        <taxon>Monogononta</taxon>
        <taxon>Pseudotrocha</taxon>
        <taxon>Ploima</taxon>
        <taxon>Brachionidae</taxon>
        <taxon>Brachionus</taxon>
    </lineage>
</organism>
<keyword evidence="2" id="KW-0548">Nucleotidyltransferase</keyword>
<dbReference type="InterPro" id="IPR006600">
    <property type="entry name" value="HTH_CenpB_DNA-bd_dom"/>
</dbReference>
<keyword evidence="3" id="KW-0695">RNA-directed DNA polymerase</keyword>
<dbReference type="OrthoDB" id="9950135at2759"/>
<dbReference type="GO" id="GO:0003964">
    <property type="term" value="F:RNA-directed DNA polymerase activity"/>
    <property type="evidence" value="ECO:0007669"/>
    <property type="project" value="UniProtKB-KW"/>
</dbReference>
<evidence type="ECO:0000259" key="6">
    <source>
        <dbReference type="PROSITE" id="PS51253"/>
    </source>
</evidence>
<feature type="compositionally biased region" description="Low complexity" evidence="5">
    <location>
        <begin position="894"/>
        <end position="904"/>
    </location>
</feature>
<dbReference type="InterPro" id="IPR004875">
    <property type="entry name" value="DDE_SF_endonuclease_dom"/>
</dbReference>
<dbReference type="InterPro" id="IPR036397">
    <property type="entry name" value="RNaseH_sf"/>
</dbReference>
<feature type="domain" description="HTH CENPB-type" evidence="6">
    <location>
        <begin position="510"/>
        <end position="587"/>
    </location>
</feature>
<evidence type="ECO:0000256" key="1">
    <source>
        <dbReference type="ARBA" id="ARBA00022679"/>
    </source>
</evidence>
<evidence type="ECO:0000256" key="3">
    <source>
        <dbReference type="ARBA" id="ARBA00022918"/>
    </source>
</evidence>
<feature type="region of interest" description="Disordered" evidence="5">
    <location>
        <begin position="975"/>
        <end position="998"/>
    </location>
</feature>
<feature type="region of interest" description="Disordered" evidence="5">
    <location>
        <begin position="869"/>
        <end position="904"/>
    </location>
</feature>
<evidence type="ECO:0000256" key="4">
    <source>
        <dbReference type="ARBA" id="ARBA00023125"/>
    </source>
</evidence>
<proteinExistence type="predicted"/>
<dbReference type="InterPro" id="IPR021109">
    <property type="entry name" value="Peptidase_aspartic_dom_sf"/>
</dbReference>
<dbReference type="Gene3D" id="3.30.70.270">
    <property type="match status" value="1"/>
</dbReference>
<dbReference type="Gene3D" id="1.10.10.60">
    <property type="entry name" value="Homeodomain-like"/>
    <property type="match status" value="1"/>
</dbReference>
<dbReference type="SUPFAM" id="SSF56672">
    <property type="entry name" value="DNA/RNA polymerases"/>
    <property type="match status" value="1"/>
</dbReference>
<dbReference type="GO" id="GO:0006508">
    <property type="term" value="P:proteolysis"/>
    <property type="evidence" value="ECO:0007669"/>
    <property type="project" value="InterPro"/>
</dbReference>
<evidence type="ECO:0000313" key="8">
    <source>
        <dbReference type="Proteomes" id="UP000663879"/>
    </source>
</evidence>
<dbReference type="SUPFAM" id="SSF50630">
    <property type="entry name" value="Acid proteases"/>
    <property type="match status" value="1"/>
</dbReference>
<dbReference type="Gene3D" id="3.30.420.10">
    <property type="entry name" value="Ribonuclease H-like superfamily/Ribonuclease H"/>
    <property type="match status" value="1"/>
</dbReference>
<keyword evidence="8" id="KW-1185">Reference proteome</keyword>
<dbReference type="Gene3D" id="3.10.10.10">
    <property type="entry name" value="HIV Type 1 Reverse Transcriptase, subunit A, domain 1"/>
    <property type="match status" value="1"/>
</dbReference>
<gene>
    <name evidence="7" type="ORF">OXX778_LOCUS17708</name>
</gene>
<dbReference type="EMBL" id="CAJNOC010004613">
    <property type="protein sequence ID" value="CAF1027868.1"/>
    <property type="molecule type" value="Genomic_DNA"/>
</dbReference>
<dbReference type="InterPro" id="IPR009057">
    <property type="entry name" value="Homeodomain-like_sf"/>
</dbReference>
<feature type="compositionally biased region" description="Polar residues" evidence="5">
    <location>
        <begin position="975"/>
        <end position="988"/>
    </location>
</feature>
<sequence>MNFTAPNDFRIILNQINNISEFDQITYFMNGLNDLTSDYVRLRNPEGNYKNSYTIKRNFKNFKNYFQLPKKPYFISSFYKNKNNAFGDKNFKQKNVLNIHDLGKTNDLFRLFTFINKLKIEAVFDTGATISLMSLELAERLKIMINHSSQKINAADGNTHNVLGKTEPIKIEIGEVIANISFVITNISHVEILLGLDWFEQTKAIRINDLGCCDGVKFEINTSSETPIMSQPLVLIEEMKKEVNKMLNAGIIAPAKAGTWAKVNHITKPFYHPLQRIDDILDKLSKGKIFTHLDLRKGYFQIPVDEMSRHKTGFTVPFGIFEFKRVPFALTNAPAFFSAFMNNILGYLDFVQVYIDDIIIFSKSKEEHLEHLQIVFDILRKNKLKIHPEICVWMQFTVKILGHILDASVIKMDPEKIKVIMEMKPPKTLKQLPSQHNSEDDQIEIQSSGPKTRTRFNLDFKVKVISYYQAGHSINKCSNHFDIDRRIVSSWIRSQTRIKNMKLKRSVFRCKSQKDLASYPLMESQLIDWIKEKRSNGACISGFSIRQKAIELYSRIYSNVDESNVQFKASNGWLVNFCKRKNLVLRRITTSGRELPKNTPTVVKQFFSTCQNIVNLPTYSSNKVINMDESSVYLDFPSNYTYSTKGARRVKANTTGAERARISAGFTPAADGSKFPIFVIVPRKNDLPNFTPPDNVIVVFKSGSTFDKEMICEYMSKVILPYKLVKNLDVIHFVLDSCHKTEIVQGFCEDNGINQVFIPPRLTNLLQPADVCWFTQLKRAYHKKWNNWFLFEDKTFTKNGNARSPGYAKCIEWLSDIWRSMDSDYIPSSFESCGITSQFNLHSNLNFMLKTNCIMNDYIDELNEEDDIDGFEDDQDCVNEGESSPNVDQRTALPSVASSTPVYTSTPSVELSQMSLSNEGINSAQTSNSNTNFSSPSVTSQGSESIQQQISQSSSSNQIINSAQISSLNTNLESSIATPHSSSTHYRQSSLTSSTSSIEIQGRPPLQALPLNINSQTPVISNPWQFFSASITG</sequence>
<dbReference type="CDD" id="cd00303">
    <property type="entry name" value="retropepsin_like"/>
    <property type="match status" value="1"/>
</dbReference>
<keyword evidence="1" id="KW-0808">Transferase</keyword>
<dbReference type="InterPro" id="IPR001969">
    <property type="entry name" value="Aspartic_peptidase_AS"/>
</dbReference>
<evidence type="ECO:0000256" key="5">
    <source>
        <dbReference type="SAM" id="MobiDB-lite"/>
    </source>
</evidence>
<dbReference type="Pfam" id="PF03221">
    <property type="entry name" value="HTH_Tnp_Tc5"/>
    <property type="match status" value="1"/>
</dbReference>
<dbReference type="PROSITE" id="PS51253">
    <property type="entry name" value="HTH_CENPB"/>
    <property type="match status" value="1"/>
</dbReference>
<accession>A0A814IVU6</accession>
<feature type="compositionally biased region" description="Low complexity" evidence="5">
    <location>
        <begin position="922"/>
        <end position="958"/>
    </location>
</feature>
<dbReference type="Pfam" id="PF03184">
    <property type="entry name" value="DDE_1"/>
    <property type="match status" value="1"/>
</dbReference>
<feature type="compositionally biased region" description="Acidic residues" evidence="5">
    <location>
        <begin position="869"/>
        <end position="879"/>
    </location>
</feature>
<dbReference type="Pfam" id="PF00078">
    <property type="entry name" value="RVT_1"/>
    <property type="match status" value="1"/>
</dbReference>
<dbReference type="AlphaFoldDB" id="A0A814IVU6"/>
<evidence type="ECO:0000256" key="2">
    <source>
        <dbReference type="ARBA" id="ARBA00022695"/>
    </source>
</evidence>
<feature type="region of interest" description="Disordered" evidence="5">
    <location>
        <begin position="920"/>
        <end position="958"/>
    </location>
</feature>
<evidence type="ECO:0000313" key="7">
    <source>
        <dbReference type="EMBL" id="CAF1027868.1"/>
    </source>
</evidence>
<name>A0A814IVU6_9BILA</name>
<dbReference type="Proteomes" id="UP000663879">
    <property type="component" value="Unassembled WGS sequence"/>
</dbReference>
<dbReference type="InterPro" id="IPR050951">
    <property type="entry name" value="Retrovirus_Pol_polyprotein"/>
</dbReference>
<dbReference type="SMART" id="SM00674">
    <property type="entry name" value="CENPB"/>
    <property type="match status" value="1"/>
</dbReference>
<dbReference type="Gene3D" id="2.40.70.10">
    <property type="entry name" value="Acid Proteases"/>
    <property type="match status" value="1"/>
</dbReference>
<keyword evidence="4" id="KW-0238">DNA-binding</keyword>
<dbReference type="PANTHER" id="PTHR37984:SF9">
    <property type="entry name" value="INTEGRASE CATALYTIC DOMAIN-CONTAINING PROTEIN"/>
    <property type="match status" value="1"/>
</dbReference>
<protein>
    <recommendedName>
        <fullName evidence="6">HTH CENPB-type domain-containing protein</fullName>
    </recommendedName>
</protein>
<dbReference type="PANTHER" id="PTHR37984">
    <property type="entry name" value="PROTEIN CBG26694"/>
    <property type="match status" value="1"/>
</dbReference>
<comment type="caution">
    <text evidence="7">The sequence shown here is derived from an EMBL/GenBank/DDBJ whole genome shotgun (WGS) entry which is preliminary data.</text>
</comment>
<dbReference type="CDD" id="cd01647">
    <property type="entry name" value="RT_LTR"/>
    <property type="match status" value="1"/>
</dbReference>
<dbReference type="InterPro" id="IPR000477">
    <property type="entry name" value="RT_dom"/>
</dbReference>
<dbReference type="SUPFAM" id="SSF46689">
    <property type="entry name" value="Homeodomain-like"/>
    <property type="match status" value="1"/>
</dbReference>
<reference evidence="7" key="1">
    <citation type="submission" date="2021-02" db="EMBL/GenBank/DDBJ databases">
        <authorList>
            <person name="Nowell W R."/>
        </authorList>
    </citation>
    <scope>NUCLEOTIDE SEQUENCE</scope>
    <source>
        <strain evidence="7">Ploen Becks lab</strain>
    </source>
</reference>
<dbReference type="Pfam" id="PF13975">
    <property type="entry name" value="gag-asp_proteas"/>
    <property type="match status" value="1"/>
</dbReference>
<dbReference type="GO" id="GO:0004190">
    <property type="term" value="F:aspartic-type endopeptidase activity"/>
    <property type="evidence" value="ECO:0007669"/>
    <property type="project" value="InterPro"/>
</dbReference>